<keyword evidence="4" id="KW-0547">Nucleotide-binding</keyword>
<dbReference type="CDD" id="cd23812">
    <property type="entry name" value="UBCc_ScPEX4-like"/>
    <property type="match status" value="1"/>
</dbReference>
<dbReference type="AlphaFoldDB" id="A0A7S1FQD7"/>
<evidence type="ECO:0000313" key="6">
    <source>
        <dbReference type="EMBL" id="CAD8883260.1"/>
    </source>
</evidence>
<dbReference type="SMART" id="SM00212">
    <property type="entry name" value="UBCc"/>
    <property type="match status" value="1"/>
</dbReference>
<sequence length="175" mass="19244">MNLGAAKRLRKELLNLERPSTKTNRNDQDEDVIYLRPSSASSILRWTAKIRGPPDTPFAGGIYGLSIVCGSDYPLSPPTIKFDTSMSVGTINCTDKIFHPNIHFQSGEICLDILRREWSPAWSLQSACRAVVALLSDPDASSPLNCDAGNMIRADDMLAYEGVAALYNEEGRNQP</sequence>
<comment type="similarity">
    <text evidence="4">Belongs to the ubiquitin-conjugating enzyme family.</text>
</comment>
<dbReference type="Pfam" id="PF00179">
    <property type="entry name" value="UQ_con"/>
    <property type="match status" value="1"/>
</dbReference>
<feature type="active site" description="Glycyl thioester intermediate" evidence="3">
    <location>
        <position position="110"/>
    </location>
</feature>
<evidence type="ECO:0000256" key="3">
    <source>
        <dbReference type="PROSITE-ProRule" id="PRU10133"/>
    </source>
</evidence>
<evidence type="ECO:0000259" key="5">
    <source>
        <dbReference type="PROSITE" id="PS50127"/>
    </source>
</evidence>
<evidence type="ECO:0000256" key="4">
    <source>
        <dbReference type="RuleBase" id="RU362109"/>
    </source>
</evidence>
<accession>A0A7S1FQD7</accession>
<feature type="domain" description="UBC core" evidence="5">
    <location>
        <begin position="4"/>
        <end position="173"/>
    </location>
</feature>
<dbReference type="PROSITE" id="PS00183">
    <property type="entry name" value="UBC_1"/>
    <property type="match status" value="1"/>
</dbReference>
<dbReference type="EMBL" id="HBFR01014302">
    <property type="protein sequence ID" value="CAD8883260.1"/>
    <property type="molecule type" value="Transcribed_RNA"/>
</dbReference>
<keyword evidence="2 4" id="KW-0833">Ubl conjugation pathway</keyword>
<dbReference type="InterPro" id="IPR000608">
    <property type="entry name" value="UBC"/>
</dbReference>
<dbReference type="GO" id="GO:0016740">
    <property type="term" value="F:transferase activity"/>
    <property type="evidence" value="ECO:0007669"/>
    <property type="project" value="UniProtKB-KW"/>
</dbReference>
<dbReference type="GO" id="GO:0005524">
    <property type="term" value="F:ATP binding"/>
    <property type="evidence" value="ECO:0007669"/>
    <property type="project" value="UniProtKB-UniRule"/>
</dbReference>
<dbReference type="SUPFAM" id="SSF54495">
    <property type="entry name" value="UBC-like"/>
    <property type="match status" value="1"/>
</dbReference>
<evidence type="ECO:0000256" key="1">
    <source>
        <dbReference type="ARBA" id="ARBA00022679"/>
    </source>
</evidence>
<protein>
    <recommendedName>
        <fullName evidence="5">UBC core domain-containing protein</fullName>
    </recommendedName>
</protein>
<dbReference type="InterPro" id="IPR050113">
    <property type="entry name" value="Ub_conjugating_enzyme"/>
</dbReference>
<evidence type="ECO:0000256" key="2">
    <source>
        <dbReference type="ARBA" id="ARBA00022786"/>
    </source>
</evidence>
<dbReference type="Gene3D" id="3.10.110.10">
    <property type="entry name" value="Ubiquitin Conjugating Enzyme"/>
    <property type="match status" value="1"/>
</dbReference>
<dbReference type="InterPro" id="IPR016135">
    <property type="entry name" value="UBQ-conjugating_enzyme/RWD"/>
</dbReference>
<name>A0A7S1FQD7_9STRA</name>
<reference evidence="6" key="1">
    <citation type="submission" date="2021-01" db="EMBL/GenBank/DDBJ databases">
        <authorList>
            <person name="Corre E."/>
            <person name="Pelletier E."/>
            <person name="Niang G."/>
            <person name="Scheremetjew M."/>
            <person name="Finn R."/>
            <person name="Kale V."/>
            <person name="Holt S."/>
            <person name="Cochrane G."/>
            <person name="Meng A."/>
            <person name="Brown T."/>
            <person name="Cohen L."/>
        </authorList>
    </citation>
    <scope>NUCLEOTIDE SEQUENCE</scope>
    <source>
        <strain evidence="6">308</strain>
    </source>
</reference>
<dbReference type="PROSITE" id="PS50127">
    <property type="entry name" value="UBC_2"/>
    <property type="match status" value="1"/>
</dbReference>
<dbReference type="PANTHER" id="PTHR24067">
    <property type="entry name" value="UBIQUITIN-CONJUGATING ENZYME E2"/>
    <property type="match status" value="1"/>
</dbReference>
<organism evidence="6">
    <name type="scientific">Corethron hystrix</name>
    <dbReference type="NCBI Taxonomy" id="216773"/>
    <lineage>
        <taxon>Eukaryota</taxon>
        <taxon>Sar</taxon>
        <taxon>Stramenopiles</taxon>
        <taxon>Ochrophyta</taxon>
        <taxon>Bacillariophyta</taxon>
        <taxon>Coscinodiscophyceae</taxon>
        <taxon>Corethrophycidae</taxon>
        <taxon>Corethrales</taxon>
        <taxon>Corethraceae</taxon>
        <taxon>Corethron</taxon>
    </lineage>
</organism>
<gene>
    <name evidence="6" type="ORF">CHYS00102_LOCUS10455</name>
</gene>
<dbReference type="InterPro" id="IPR023313">
    <property type="entry name" value="UBQ-conjugating_AS"/>
</dbReference>
<proteinExistence type="inferred from homology"/>
<keyword evidence="4" id="KW-0067">ATP-binding</keyword>
<keyword evidence="1" id="KW-0808">Transferase</keyword>